<name>A0A371P2G9_9ACTN</name>
<dbReference type="Proteomes" id="UP000265581">
    <property type="component" value="Unassembled WGS sequence"/>
</dbReference>
<comment type="caution">
    <text evidence="1">The sequence shown here is derived from an EMBL/GenBank/DDBJ whole genome shotgun (WGS) entry which is preliminary data.</text>
</comment>
<reference evidence="1 2" key="1">
    <citation type="submission" date="2018-08" db="EMBL/GenBank/DDBJ databases">
        <title>Aeromicrobium sp. M2KJ-4, whole genome shotgun sequence.</title>
        <authorList>
            <person name="Tuo L."/>
        </authorList>
    </citation>
    <scope>NUCLEOTIDE SEQUENCE [LARGE SCALE GENOMIC DNA]</scope>
    <source>
        <strain evidence="1 2">M2KJ-4</strain>
    </source>
</reference>
<dbReference type="EMBL" id="QUBR01000002">
    <property type="protein sequence ID" value="REK70137.1"/>
    <property type="molecule type" value="Genomic_DNA"/>
</dbReference>
<gene>
    <name evidence="1" type="ORF">DX116_13280</name>
</gene>
<organism evidence="1 2">
    <name type="scientific">Aeromicrobium endophyticum</name>
    <dbReference type="NCBI Taxonomy" id="2292704"/>
    <lineage>
        <taxon>Bacteria</taxon>
        <taxon>Bacillati</taxon>
        <taxon>Actinomycetota</taxon>
        <taxon>Actinomycetes</taxon>
        <taxon>Propionibacteriales</taxon>
        <taxon>Nocardioidaceae</taxon>
        <taxon>Aeromicrobium</taxon>
    </lineage>
</organism>
<evidence type="ECO:0000313" key="2">
    <source>
        <dbReference type="Proteomes" id="UP000265581"/>
    </source>
</evidence>
<evidence type="ECO:0000313" key="1">
    <source>
        <dbReference type="EMBL" id="REK70137.1"/>
    </source>
</evidence>
<dbReference type="RefSeq" id="WP_119704735.1">
    <property type="nucleotide sequence ID" value="NZ_JBHSOI010000002.1"/>
</dbReference>
<accession>A0A371P2G9</accession>
<sequence>MTEEFVRSIEALGDADRSLLAETSEEFYDSLDAILDAMKAREPRSSEEDALPDAFLHGEFTSGAAVREYLDSIDPVWRLDAYLAVEDLLDEL</sequence>
<keyword evidence="2" id="KW-1185">Reference proteome</keyword>
<proteinExistence type="predicted"/>
<protein>
    <submittedName>
        <fullName evidence="1">Uncharacterized protein</fullName>
    </submittedName>
</protein>
<dbReference type="AlphaFoldDB" id="A0A371P2G9"/>